<accession>A0A061AN85</accession>
<sequence length="213" mass="23448">MNGLPPPRIDILVHSPSPSVYRPVLEQLLEPSPPLSTLLTPQLHERISSLPGSSKPKSYSDLLALAAQIVDEWDVEDQAAFLAAHPRIGETKNLSKASEGEQAPQAGQQATPAQVLKRLQVLNSLYEDAFPGLRFITFVNGRSRAEIVPELESLLSLSLPPPTASEAEPRLSDVRKQLRISPAGSKPWRDELKRGLRDMWLIAKSRAEKMGVK</sequence>
<reference evidence="3" key="1">
    <citation type="journal article" date="2014" name="Genome Announc.">
        <title>Draft genome sequence of Rhodosporidium toruloides CECT1137, an oleaginous yeast of biotechnological interest.</title>
        <authorList>
            <person name="Morin N."/>
            <person name="Calcas X."/>
            <person name="Devillers H."/>
            <person name="Durrens P."/>
            <person name="Sherman D.J."/>
            <person name="Nicaud J.-M."/>
            <person name="Neuveglise C."/>
        </authorList>
    </citation>
    <scope>NUCLEOTIDE SEQUENCE</scope>
    <source>
        <strain evidence="3">CECT1137</strain>
    </source>
</reference>
<dbReference type="PANTHER" id="PTHR37987:SF1">
    <property type="entry name" value="OXO-4-HYDROXY-4-CARBOXY-5-UREIDOIMIDAZOLINE DECARBOXYLASE DOMAIN-CONTAINING PROTEIN"/>
    <property type="match status" value="1"/>
</dbReference>
<evidence type="ECO:0000256" key="1">
    <source>
        <dbReference type="ARBA" id="ARBA00022631"/>
    </source>
</evidence>
<dbReference type="OrthoDB" id="5398391at2759"/>
<dbReference type="Gene3D" id="1.10.3330.10">
    <property type="entry name" value="Oxo-4-hydroxy-4-carboxy-5-ureidoimidazoline decarboxylase"/>
    <property type="match status" value="1"/>
</dbReference>
<dbReference type="Pfam" id="PF09349">
    <property type="entry name" value="OHCU_decarbox"/>
    <property type="match status" value="1"/>
</dbReference>
<name>A0A061AN85_RHOTO</name>
<organism evidence="3">
    <name type="scientific">Rhodotorula toruloides</name>
    <name type="common">Yeast</name>
    <name type="synonym">Rhodosporidium toruloides</name>
    <dbReference type="NCBI Taxonomy" id="5286"/>
    <lineage>
        <taxon>Eukaryota</taxon>
        <taxon>Fungi</taxon>
        <taxon>Dikarya</taxon>
        <taxon>Basidiomycota</taxon>
        <taxon>Pucciniomycotina</taxon>
        <taxon>Microbotryomycetes</taxon>
        <taxon>Sporidiobolales</taxon>
        <taxon>Sporidiobolaceae</taxon>
        <taxon>Rhodotorula</taxon>
    </lineage>
</organism>
<dbReference type="AlphaFoldDB" id="A0A061AN85"/>
<proteinExistence type="predicted"/>
<dbReference type="SUPFAM" id="SSF158694">
    <property type="entry name" value="UraD-Like"/>
    <property type="match status" value="1"/>
</dbReference>
<feature type="domain" description="Oxo-4-hydroxy-4-carboxy-5-ureidoimidazoline decarboxylase" evidence="2">
    <location>
        <begin position="24"/>
        <end position="155"/>
    </location>
</feature>
<gene>
    <name evidence="3" type="ORF">RHTO0S_04e00188g</name>
</gene>
<keyword evidence="1" id="KW-0659">Purine metabolism</keyword>
<dbReference type="InterPro" id="IPR018020">
    <property type="entry name" value="OHCU_decarboxylase"/>
</dbReference>
<evidence type="ECO:0000313" key="3">
    <source>
        <dbReference type="EMBL" id="CDR39051.1"/>
    </source>
</evidence>
<dbReference type="GO" id="GO:0006144">
    <property type="term" value="P:purine nucleobase metabolic process"/>
    <property type="evidence" value="ECO:0007669"/>
    <property type="project" value="UniProtKB-KW"/>
</dbReference>
<dbReference type="EMBL" id="LK052939">
    <property type="protein sequence ID" value="CDR39051.1"/>
    <property type="molecule type" value="Genomic_DNA"/>
</dbReference>
<dbReference type="InterPro" id="IPR036778">
    <property type="entry name" value="OHCU_decarboxylase_sf"/>
</dbReference>
<protein>
    <submittedName>
        <fullName evidence="3">RHTO0S04e00188g1_1</fullName>
    </submittedName>
</protein>
<evidence type="ECO:0000259" key="2">
    <source>
        <dbReference type="Pfam" id="PF09349"/>
    </source>
</evidence>
<dbReference type="PANTHER" id="PTHR37987">
    <property type="entry name" value="CHROMOSOME 9, WHOLE GENOME SHOTGUN SEQUENCE"/>
    <property type="match status" value="1"/>
</dbReference>